<evidence type="ECO:0000256" key="7">
    <source>
        <dbReference type="ARBA" id="ARBA00023065"/>
    </source>
</evidence>
<evidence type="ECO:0000313" key="12">
    <source>
        <dbReference type="EMBL" id="EHK85170.1"/>
    </source>
</evidence>
<dbReference type="Proteomes" id="UP000005064">
    <property type="component" value="Unassembled WGS sequence"/>
</dbReference>
<organism evidence="12 13">
    <name type="scientific">Rhodococcus pyridinivorans AK37</name>
    <dbReference type="NCBI Taxonomy" id="1114960"/>
    <lineage>
        <taxon>Bacteria</taxon>
        <taxon>Bacillati</taxon>
        <taxon>Actinomycetota</taxon>
        <taxon>Actinomycetes</taxon>
        <taxon>Mycobacteriales</taxon>
        <taxon>Nocardiaceae</taxon>
        <taxon>Rhodococcus</taxon>
    </lineage>
</organism>
<dbReference type="GO" id="GO:0015087">
    <property type="term" value="F:cobalt ion transmembrane transporter activity"/>
    <property type="evidence" value="ECO:0007669"/>
    <property type="project" value="UniProtKB-UniRule"/>
</dbReference>
<evidence type="ECO:0000256" key="1">
    <source>
        <dbReference type="ARBA" id="ARBA00022426"/>
    </source>
</evidence>
<keyword evidence="5 10" id="KW-0812">Transmembrane</keyword>
<dbReference type="NCBIfam" id="NF002780">
    <property type="entry name" value="PRK02898.1"/>
    <property type="match status" value="1"/>
</dbReference>
<comment type="pathway">
    <text evidence="10">Cofactor biosynthesis; adenosylcobalamin biosynthesis.</text>
</comment>
<dbReference type="RefSeq" id="WP_006551069.1">
    <property type="nucleotide sequence ID" value="NZ_AHBW01000032.1"/>
</dbReference>
<feature type="transmembrane region" description="Helical" evidence="10">
    <location>
        <begin position="73"/>
        <end position="94"/>
    </location>
</feature>
<evidence type="ECO:0000313" key="13">
    <source>
        <dbReference type="Proteomes" id="UP000005064"/>
    </source>
</evidence>
<sequence>MLRHKSALTTASLLIAIALIFVASIWLNRDLDEDASFVGTDTAATEYIEDANPEYQPWFSPVFTPGSGEIESGLFAVQAAVGAAVFGFAVGALWQRRRTESGPSATSPAPTVVTATDD</sequence>
<evidence type="ECO:0000256" key="5">
    <source>
        <dbReference type="ARBA" id="ARBA00022692"/>
    </source>
</evidence>
<accession>H0JN92</accession>
<name>H0JN92_9NOCA</name>
<evidence type="ECO:0000256" key="10">
    <source>
        <dbReference type="HAMAP-Rule" id="MF_00330"/>
    </source>
</evidence>
<feature type="region of interest" description="Disordered" evidence="11">
    <location>
        <begin position="98"/>
        <end position="118"/>
    </location>
</feature>
<reference evidence="12 13" key="1">
    <citation type="submission" date="2011-12" db="EMBL/GenBank/DDBJ databases">
        <authorList>
            <person name="Kriszt B."/>
            <person name="Tancsics A."/>
            <person name="Cserhati M."/>
            <person name="Toth A."/>
            <person name="Nagy I."/>
            <person name="Horvath B."/>
            <person name="Tamura T."/>
            <person name="Kukolya J."/>
            <person name="Szoboszlay S."/>
        </authorList>
    </citation>
    <scope>NUCLEOTIDE SEQUENCE [LARGE SCALE GENOMIC DNA]</scope>
    <source>
        <strain evidence="12 13">AK37</strain>
    </source>
</reference>
<keyword evidence="7 10" id="KW-0406">Ion transport</keyword>
<dbReference type="EMBL" id="AHBW01000032">
    <property type="protein sequence ID" value="EHK85170.1"/>
    <property type="molecule type" value="Genomic_DNA"/>
</dbReference>
<feature type="transmembrane region" description="Helical" evidence="10">
    <location>
        <begin position="7"/>
        <end position="27"/>
    </location>
</feature>
<dbReference type="PANTHER" id="PTHR38662">
    <property type="entry name" value="COBALT TRANSPORT PROTEIN CBIN"/>
    <property type="match status" value="1"/>
</dbReference>
<keyword evidence="6 10" id="KW-1133">Transmembrane helix</keyword>
<keyword evidence="2 10" id="KW-0813">Transport</keyword>
<evidence type="ECO:0000256" key="8">
    <source>
        <dbReference type="ARBA" id="ARBA00023136"/>
    </source>
</evidence>
<evidence type="ECO:0000256" key="4">
    <source>
        <dbReference type="ARBA" id="ARBA00022573"/>
    </source>
</evidence>
<protein>
    <recommendedName>
        <fullName evidence="10">Cobalt transport protein CbiN</fullName>
    </recommendedName>
    <alternativeName>
        <fullName evidence="10">Energy-coupling factor transporter probable substrate-capture protein CbiN</fullName>
        <shortName evidence="10">ECF transporter S component CbiN</shortName>
    </alternativeName>
</protein>
<dbReference type="GO" id="GO:0009236">
    <property type="term" value="P:cobalamin biosynthetic process"/>
    <property type="evidence" value="ECO:0007669"/>
    <property type="project" value="UniProtKB-UniRule"/>
</dbReference>
<comment type="caution">
    <text evidence="12">The sequence shown here is derived from an EMBL/GenBank/DDBJ whole genome shotgun (WGS) entry which is preliminary data.</text>
</comment>
<dbReference type="AlphaFoldDB" id="H0JN92"/>
<feature type="compositionally biased region" description="Low complexity" evidence="11">
    <location>
        <begin position="103"/>
        <end position="118"/>
    </location>
</feature>
<comment type="subcellular location">
    <subcellularLocation>
        <location evidence="10">Cell membrane</location>
        <topology evidence="10">Multi-pass membrane protein</topology>
    </subcellularLocation>
</comment>
<comment type="function">
    <text evidence="10">Part of the energy-coupling factor (ECF) transporter complex CbiMNOQ involved in cobalt import.</text>
</comment>
<dbReference type="InterPro" id="IPR003705">
    <property type="entry name" value="CbiN"/>
</dbReference>
<dbReference type="UniPathway" id="UPA00148"/>
<keyword evidence="8 10" id="KW-0472">Membrane</keyword>
<evidence type="ECO:0000256" key="6">
    <source>
        <dbReference type="ARBA" id="ARBA00022989"/>
    </source>
</evidence>
<keyword evidence="9 10" id="KW-0170">Cobalt</keyword>
<dbReference type="HAMAP" id="MF_00330">
    <property type="entry name" value="CbiN"/>
    <property type="match status" value="1"/>
</dbReference>
<gene>
    <name evidence="10" type="primary">cbiN</name>
    <name evidence="12" type="ORF">AK37_05367</name>
</gene>
<keyword evidence="1 10" id="KW-0171">Cobalt transport</keyword>
<dbReference type="PANTHER" id="PTHR38662:SF1">
    <property type="entry name" value="COBALT TRANSPORT PROTEIN CBIN"/>
    <property type="match status" value="1"/>
</dbReference>
<comment type="subunit">
    <text evidence="10">Forms an energy-coupling factor (ECF) transporter complex composed of an ATP-binding protein (A component, CbiO), a transmembrane protein (T component, CbiQ) and 2 possible substrate-capture proteins (S components, CbiM and CbiN) of unknown stoichimetry.</text>
</comment>
<dbReference type="PATRIC" id="fig|1114960.4.peg.1082"/>
<evidence type="ECO:0000256" key="3">
    <source>
        <dbReference type="ARBA" id="ARBA00022475"/>
    </source>
</evidence>
<proteinExistence type="inferred from homology"/>
<evidence type="ECO:0000256" key="2">
    <source>
        <dbReference type="ARBA" id="ARBA00022448"/>
    </source>
</evidence>
<evidence type="ECO:0000256" key="9">
    <source>
        <dbReference type="ARBA" id="ARBA00023285"/>
    </source>
</evidence>
<evidence type="ECO:0000256" key="11">
    <source>
        <dbReference type="SAM" id="MobiDB-lite"/>
    </source>
</evidence>
<comment type="similarity">
    <text evidence="10">Belongs to the CbiN family.</text>
</comment>
<keyword evidence="3 10" id="KW-1003">Cell membrane</keyword>
<keyword evidence="4 10" id="KW-0169">Cobalamin biosynthesis</keyword>
<dbReference type="Pfam" id="PF02553">
    <property type="entry name" value="CbiN"/>
    <property type="match status" value="1"/>
</dbReference>
<dbReference type="GO" id="GO:0005886">
    <property type="term" value="C:plasma membrane"/>
    <property type="evidence" value="ECO:0007669"/>
    <property type="project" value="UniProtKB-SubCell"/>
</dbReference>